<feature type="domain" description="Zn(2)-C6 fungal-type" evidence="4">
    <location>
        <begin position="20"/>
        <end position="51"/>
    </location>
</feature>
<organism evidence="5 6">
    <name type="scientific">Leucosporidium creatinivorum</name>
    <dbReference type="NCBI Taxonomy" id="106004"/>
    <lineage>
        <taxon>Eukaryota</taxon>
        <taxon>Fungi</taxon>
        <taxon>Dikarya</taxon>
        <taxon>Basidiomycota</taxon>
        <taxon>Pucciniomycotina</taxon>
        <taxon>Microbotryomycetes</taxon>
        <taxon>Leucosporidiales</taxon>
        <taxon>Leucosporidium</taxon>
    </lineage>
</organism>
<dbReference type="PANTHER" id="PTHR37534:SF46">
    <property type="entry name" value="ZN(II)2CYS6 TRANSCRIPTION FACTOR (EUROFUNG)"/>
    <property type="match status" value="1"/>
</dbReference>
<dbReference type="PROSITE" id="PS00463">
    <property type="entry name" value="ZN2_CY6_FUNGAL_1"/>
    <property type="match status" value="1"/>
</dbReference>
<dbReference type="Proteomes" id="UP000193467">
    <property type="component" value="Unassembled WGS sequence"/>
</dbReference>
<evidence type="ECO:0000313" key="5">
    <source>
        <dbReference type="EMBL" id="ORY54869.1"/>
    </source>
</evidence>
<comment type="caution">
    <text evidence="5">The sequence shown here is derived from an EMBL/GenBank/DDBJ whole genome shotgun (WGS) entry which is preliminary data.</text>
</comment>
<accession>A0A1Y2D6E7</accession>
<name>A0A1Y2D6E7_9BASI</name>
<dbReference type="InterPro" id="IPR021858">
    <property type="entry name" value="Fun_TF"/>
</dbReference>
<protein>
    <recommendedName>
        <fullName evidence="4">Zn(2)-C6 fungal-type domain-containing protein</fullName>
    </recommendedName>
</protein>
<feature type="region of interest" description="Disordered" evidence="3">
    <location>
        <begin position="588"/>
        <end position="610"/>
    </location>
</feature>
<gene>
    <name evidence="5" type="ORF">BCR35DRAFT_335701</name>
</gene>
<dbReference type="EMBL" id="MCGR01000094">
    <property type="protein sequence ID" value="ORY54869.1"/>
    <property type="molecule type" value="Genomic_DNA"/>
</dbReference>
<keyword evidence="6" id="KW-1185">Reference proteome</keyword>
<evidence type="ECO:0000256" key="3">
    <source>
        <dbReference type="SAM" id="MobiDB-lite"/>
    </source>
</evidence>
<dbReference type="GO" id="GO:0005634">
    <property type="term" value="C:nucleus"/>
    <property type="evidence" value="ECO:0007669"/>
    <property type="project" value="UniProtKB-SubCell"/>
</dbReference>
<feature type="compositionally biased region" description="Low complexity" evidence="3">
    <location>
        <begin position="61"/>
        <end position="73"/>
    </location>
</feature>
<comment type="subcellular location">
    <subcellularLocation>
        <location evidence="1">Nucleus</location>
    </subcellularLocation>
</comment>
<feature type="region of interest" description="Disordered" evidence="3">
    <location>
        <begin position="1"/>
        <end position="21"/>
    </location>
</feature>
<reference evidence="5 6" key="1">
    <citation type="submission" date="2016-07" db="EMBL/GenBank/DDBJ databases">
        <title>Pervasive Adenine N6-methylation of Active Genes in Fungi.</title>
        <authorList>
            <consortium name="DOE Joint Genome Institute"/>
            <person name="Mondo S.J."/>
            <person name="Dannebaum R.O."/>
            <person name="Kuo R.C."/>
            <person name="Labutti K."/>
            <person name="Haridas S."/>
            <person name="Kuo A."/>
            <person name="Salamov A."/>
            <person name="Ahrendt S.R."/>
            <person name="Lipzen A."/>
            <person name="Sullivan W."/>
            <person name="Andreopoulos W.B."/>
            <person name="Clum A."/>
            <person name="Lindquist E."/>
            <person name="Daum C."/>
            <person name="Ramamoorthy G.K."/>
            <person name="Gryganskyi A."/>
            <person name="Culley D."/>
            <person name="Magnuson J.K."/>
            <person name="James T.Y."/>
            <person name="O'Malley M.A."/>
            <person name="Stajich J.E."/>
            <person name="Spatafora J.W."/>
            <person name="Visel A."/>
            <person name="Grigoriev I.V."/>
        </authorList>
    </citation>
    <scope>NUCLEOTIDE SEQUENCE [LARGE SCALE GENOMIC DNA]</scope>
    <source>
        <strain evidence="5 6">62-1032</strain>
    </source>
</reference>
<dbReference type="PANTHER" id="PTHR37534">
    <property type="entry name" value="TRANSCRIPTIONAL ACTIVATOR PROTEIN UGA3"/>
    <property type="match status" value="1"/>
</dbReference>
<proteinExistence type="predicted"/>
<feature type="region of interest" description="Disordered" evidence="3">
    <location>
        <begin position="61"/>
        <end position="81"/>
    </location>
</feature>
<dbReference type="GO" id="GO:0008270">
    <property type="term" value="F:zinc ion binding"/>
    <property type="evidence" value="ECO:0007669"/>
    <property type="project" value="InterPro"/>
</dbReference>
<evidence type="ECO:0000313" key="6">
    <source>
        <dbReference type="Proteomes" id="UP000193467"/>
    </source>
</evidence>
<dbReference type="Pfam" id="PF11951">
    <property type="entry name" value="Fungal_trans_2"/>
    <property type="match status" value="1"/>
</dbReference>
<dbReference type="InterPro" id="IPR036864">
    <property type="entry name" value="Zn2-C6_fun-type_DNA-bd_sf"/>
</dbReference>
<feature type="compositionally biased region" description="Low complexity" evidence="3">
    <location>
        <begin position="598"/>
        <end position="607"/>
    </location>
</feature>
<dbReference type="InterPro" id="IPR001138">
    <property type="entry name" value="Zn2Cys6_DnaBD"/>
</dbReference>
<keyword evidence="2" id="KW-0539">Nucleus</keyword>
<sequence length="694" mass="76047">MDEPPKPKRTRRSTGRTKDGCRTCKGRRKKCPLVFNAQGVCERCEIGGFTCIPGTASIPAPRPAKAAPPLSASNTPPESANVSAQLLGRAEGMSLGSLSHPTTLPPAPTSISAATSTSAMQIEDFIPTISSAAAAASEPFNLNSTLAPSYPLSPFPSYLDSKASNALTTTSINSPDYSYNPLHDLSYSTALLAMFHSLPPTMPPAGSSAMMGDGPGALARQRQKEKKRVKGSGLELRTMMIREAMKDLKAAEEKEGALHRASSSPMERVADYYTDADNEWLSSFPDPERELVKEHIFRTIQSHPSSRASCLAAATALQLRLLPAEDVDGRRRIIEQGRRYFESAMEKMVDAPLITQLSVLMDSLLHQTEQIGPSAGYTIQSLIDAFISSHPAFSSFYTSIPPRRPRPYLASGSGQLNFLLRGLSCMDALRALALGDRRTFFDLSTTTLPSGETDRPLTTFELVPGVLVREGDEFFGGVAPFLVFKAAEICEVAMDVKEGLIGSVELKRKAEMLERELREWVGPRMTVLLQVEEEEETCEKRRLEIEKAREMWREALLIAVHQLLLHHTPLHPSNRASLARIISLGTSASPPTPPCSHPPSTETPESAAFEHPHRPVADSMHILERSLPWFFAATVAVGEEDRRIVLQALSMRTPFFGGRNAPLAELIWKRADEDGVLDWRQTLKEAGILLMLAQ</sequence>
<dbReference type="STRING" id="106004.A0A1Y2D6E7"/>
<evidence type="ECO:0000256" key="1">
    <source>
        <dbReference type="ARBA" id="ARBA00004123"/>
    </source>
</evidence>
<dbReference type="SUPFAM" id="SSF57701">
    <property type="entry name" value="Zn2/Cys6 DNA-binding domain"/>
    <property type="match status" value="1"/>
</dbReference>
<dbReference type="AlphaFoldDB" id="A0A1Y2D6E7"/>
<evidence type="ECO:0000259" key="4">
    <source>
        <dbReference type="PROSITE" id="PS00463"/>
    </source>
</evidence>
<evidence type="ECO:0000256" key="2">
    <source>
        <dbReference type="ARBA" id="ARBA00023242"/>
    </source>
</evidence>
<dbReference type="InParanoid" id="A0A1Y2D6E7"/>
<dbReference type="OrthoDB" id="5419315at2759"/>
<dbReference type="GO" id="GO:0000981">
    <property type="term" value="F:DNA-binding transcription factor activity, RNA polymerase II-specific"/>
    <property type="evidence" value="ECO:0007669"/>
    <property type="project" value="InterPro"/>
</dbReference>